<evidence type="ECO:0000313" key="2">
    <source>
        <dbReference type="EMBL" id="SED50716.1"/>
    </source>
</evidence>
<dbReference type="PANTHER" id="PTHR35862">
    <property type="entry name" value="FELS-2 PROPHAGE PROTEIN"/>
    <property type="match status" value="1"/>
</dbReference>
<name>A0A1H5B8Q0_PSEAG</name>
<proteinExistence type="predicted"/>
<feature type="compositionally biased region" description="Basic and acidic residues" evidence="1">
    <location>
        <begin position="224"/>
        <end position="234"/>
    </location>
</feature>
<protein>
    <recommendedName>
        <fullName evidence="4">Phage protein D</fullName>
    </recommendedName>
</protein>
<dbReference type="OrthoDB" id="4070623at2"/>
<dbReference type="STRING" id="53406.SAMN05421553_2784"/>
<dbReference type="AlphaFoldDB" id="A0A1H5B8Q0"/>
<evidence type="ECO:0008006" key="4">
    <source>
        <dbReference type="Google" id="ProtNLM"/>
    </source>
</evidence>
<organism evidence="2 3">
    <name type="scientific">Pseudomonas anguilliseptica</name>
    <dbReference type="NCBI Taxonomy" id="53406"/>
    <lineage>
        <taxon>Bacteria</taxon>
        <taxon>Pseudomonadati</taxon>
        <taxon>Pseudomonadota</taxon>
        <taxon>Gammaproteobacteria</taxon>
        <taxon>Pseudomonadales</taxon>
        <taxon>Pseudomonadaceae</taxon>
        <taxon>Pseudomonas</taxon>
    </lineage>
</organism>
<feature type="region of interest" description="Disordered" evidence="1">
    <location>
        <begin position="267"/>
        <end position="292"/>
    </location>
</feature>
<dbReference type="RefSeq" id="WP_090382207.1">
    <property type="nucleotide sequence ID" value="NZ_FNSC01000001.1"/>
</dbReference>
<keyword evidence="3" id="KW-1185">Reference proteome</keyword>
<dbReference type="Proteomes" id="UP000242849">
    <property type="component" value="Unassembled WGS sequence"/>
</dbReference>
<gene>
    <name evidence="2" type="ORF">SAMN05421553_2784</name>
</gene>
<dbReference type="InterPro" id="IPR052726">
    <property type="entry name" value="Phage_Baseplate_Hub"/>
</dbReference>
<sequence>MVQVTDIPGRDTAEPTVWRIGYQGRDLTADLAPYVLGVTWTDYLSGQSDEISIELEDVDGKWLTTWYPIKGDALTLSMTYPGQAPLNCGSFEVDEINTSGPPSVVVMRGLSAGVSKGVRTRKGYAYENTTLAEIAAQVAKRNKFELVGEIKPLQIDRITQFQERDLAFITRVGRQYGYAVKLRENKLIFTAMAGLRDGAPVRTISRKECSRYDLKDKIKDVFRTAKNTHHDPDTQKTISSQAHDTRAPDSQVGMETSADELRINQRAPDADSAQAQADAALGEANDERAGGSLSLPADRRLVAGAVVTLDTSWGRMAGDYLINQARHNKRRSSGTTADIEIRRVTPAPVPLMPALAGEPTQASNEATA</sequence>
<evidence type="ECO:0000313" key="3">
    <source>
        <dbReference type="Proteomes" id="UP000242849"/>
    </source>
</evidence>
<dbReference type="EMBL" id="FNSC01000001">
    <property type="protein sequence ID" value="SED50716.1"/>
    <property type="molecule type" value="Genomic_DNA"/>
</dbReference>
<dbReference type="Pfam" id="PF05954">
    <property type="entry name" value="Phage_GPD"/>
    <property type="match status" value="1"/>
</dbReference>
<dbReference type="SUPFAM" id="SSF69279">
    <property type="entry name" value="Phage tail proteins"/>
    <property type="match status" value="1"/>
</dbReference>
<dbReference type="PANTHER" id="PTHR35862:SF1">
    <property type="entry name" value="FELS-2 PROPHAGE PROTEIN"/>
    <property type="match status" value="1"/>
</dbReference>
<feature type="compositionally biased region" description="Low complexity" evidence="1">
    <location>
        <begin position="267"/>
        <end position="280"/>
    </location>
</feature>
<feature type="region of interest" description="Disordered" evidence="1">
    <location>
        <begin position="224"/>
        <end position="255"/>
    </location>
</feature>
<evidence type="ECO:0000256" key="1">
    <source>
        <dbReference type="SAM" id="MobiDB-lite"/>
    </source>
</evidence>
<accession>A0A1H5B8Q0</accession>
<reference evidence="3" key="1">
    <citation type="submission" date="2016-10" db="EMBL/GenBank/DDBJ databases">
        <authorList>
            <person name="Varghese N."/>
            <person name="Submissions S."/>
        </authorList>
    </citation>
    <scope>NUCLEOTIDE SEQUENCE [LARGE SCALE GENOMIC DNA]</scope>
    <source>
        <strain evidence="3">DSM 12111</strain>
    </source>
</reference>